<evidence type="ECO:0000313" key="4">
    <source>
        <dbReference type="Proteomes" id="UP001152622"/>
    </source>
</evidence>
<protein>
    <submittedName>
        <fullName evidence="3">Uncharacterized protein</fullName>
    </submittedName>
</protein>
<comment type="caution">
    <text evidence="3">The sequence shown here is derived from an EMBL/GenBank/DDBJ whole genome shotgun (WGS) entry which is preliminary data.</text>
</comment>
<evidence type="ECO:0000256" key="1">
    <source>
        <dbReference type="ARBA" id="ARBA00022614"/>
    </source>
</evidence>
<keyword evidence="4" id="KW-1185">Reference proteome</keyword>
<keyword evidence="2" id="KW-0677">Repeat</keyword>
<dbReference type="FunFam" id="3.80.10.10:FF:000138">
    <property type="entry name" value="geranylgeranyl transferase type-2 subunit alpha"/>
    <property type="match status" value="1"/>
</dbReference>
<dbReference type="AlphaFoldDB" id="A0A9Q1E6U6"/>
<dbReference type="Proteomes" id="UP001152622">
    <property type="component" value="Chromosome 24"/>
</dbReference>
<dbReference type="PROSITE" id="PS51450">
    <property type="entry name" value="LRR"/>
    <property type="match status" value="1"/>
</dbReference>
<name>A0A9Q1E6U6_SYNKA</name>
<dbReference type="EMBL" id="JAINUF010000024">
    <property type="protein sequence ID" value="KAJ8333308.1"/>
    <property type="molecule type" value="Genomic_DNA"/>
</dbReference>
<sequence>MFPPPSQKLTSLCHLDQLLLVTHINLSSNQLQTLPPQFAMLQCLEVLEADDNVIENLYGLYHLPRLEEVSLRNNQISRLSDLKPLTTCPKLTRLDLRGNPVTQTANIQLELAELLPSVTDLLL</sequence>
<reference evidence="3" key="1">
    <citation type="journal article" date="2023" name="Science">
        <title>Genome structures resolve the early diversification of teleost fishes.</title>
        <authorList>
            <person name="Parey E."/>
            <person name="Louis A."/>
            <person name="Montfort J."/>
            <person name="Bouchez O."/>
            <person name="Roques C."/>
            <person name="Iampietro C."/>
            <person name="Lluch J."/>
            <person name="Castinel A."/>
            <person name="Donnadieu C."/>
            <person name="Desvignes T."/>
            <person name="Floi Bucao C."/>
            <person name="Jouanno E."/>
            <person name="Wen M."/>
            <person name="Mejri S."/>
            <person name="Dirks R."/>
            <person name="Jansen H."/>
            <person name="Henkel C."/>
            <person name="Chen W.J."/>
            <person name="Zahm M."/>
            <person name="Cabau C."/>
            <person name="Klopp C."/>
            <person name="Thompson A.W."/>
            <person name="Robinson-Rechavi M."/>
            <person name="Braasch I."/>
            <person name="Lecointre G."/>
            <person name="Bobe J."/>
            <person name="Postlethwait J.H."/>
            <person name="Berthelot C."/>
            <person name="Roest Crollius H."/>
            <person name="Guiguen Y."/>
        </authorList>
    </citation>
    <scope>NUCLEOTIDE SEQUENCE</scope>
    <source>
        <strain evidence="3">WJC10195</strain>
    </source>
</reference>
<dbReference type="PANTHER" id="PTHR46652:SF7">
    <property type="entry name" value="LEUCINE-RICH REPEAT AND IQ DOMAIN-CONTAINING PROTEIN 1"/>
    <property type="match status" value="1"/>
</dbReference>
<evidence type="ECO:0000256" key="2">
    <source>
        <dbReference type="ARBA" id="ARBA00022737"/>
    </source>
</evidence>
<keyword evidence="1" id="KW-0433">Leucine-rich repeat</keyword>
<dbReference type="InterPro" id="IPR032675">
    <property type="entry name" value="LRR_dom_sf"/>
</dbReference>
<evidence type="ECO:0000313" key="3">
    <source>
        <dbReference type="EMBL" id="KAJ8333308.1"/>
    </source>
</evidence>
<dbReference type="PANTHER" id="PTHR46652">
    <property type="entry name" value="LEUCINE-RICH REPEAT AND IQ DOMAIN-CONTAINING PROTEIN 1-RELATED"/>
    <property type="match status" value="1"/>
</dbReference>
<dbReference type="InterPro" id="IPR001611">
    <property type="entry name" value="Leu-rich_rpt"/>
</dbReference>
<dbReference type="Gene3D" id="3.80.10.10">
    <property type="entry name" value="Ribonuclease Inhibitor"/>
    <property type="match status" value="1"/>
</dbReference>
<proteinExistence type="predicted"/>
<dbReference type="SUPFAM" id="SSF52058">
    <property type="entry name" value="L domain-like"/>
    <property type="match status" value="1"/>
</dbReference>
<organism evidence="3 4">
    <name type="scientific">Synaphobranchus kaupii</name>
    <name type="common">Kaup's arrowtooth eel</name>
    <dbReference type="NCBI Taxonomy" id="118154"/>
    <lineage>
        <taxon>Eukaryota</taxon>
        <taxon>Metazoa</taxon>
        <taxon>Chordata</taxon>
        <taxon>Craniata</taxon>
        <taxon>Vertebrata</taxon>
        <taxon>Euteleostomi</taxon>
        <taxon>Actinopterygii</taxon>
        <taxon>Neopterygii</taxon>
        <taxon>Teleostei</taxon>
        <taxon>Anguilliformes</taxon>
        <taxon>Synaphobranchidae</taxon>
        <taxon>Synaphobranchus</taxon>
    </lineage>
</organism>
<dbReference type="InterPro" id="IPR050836">
    <property type="entry name" value="SDS22/Internalin_LRR"/>
</dbReference>
<dbReference type="Pfam" id="PF14580">
    <property type="entry name" value="LRR_9"/>
    <property type="match status" value="1"/>
</dbReference>
<dbReference type="OrthoDB" id="1658at2759"/>
<accession>A0A9Q1E6U6</accession>
<gene>
    <name evidence="3" type="ORF">SKAU_G00422040</name>
</gene>